<accession>A0ABP4ZKN5</accession>
<evidence type="ECO:0000313" key="7">
    <source>
        <dbReference type="Proteomes" id="UP001501094"/>
    </source>
</evidence>
<evidence type="ECO:0000256" key="4">
    <source>
        <dbReference type="PROSITE-ProRule" id="PRU00409"/>
    </source>
</evidence>
<dbReference type="InterPro" id="IPR013815">
    <property type="entry name" value="ATP_grasp_subdomain_1"/>
</dbReference>
<dbReference type="SUPFAM" id="SSF56059">
    <property type="entry name" value="Glutathione synthetase ATP-binding domain-like"/>
    <property type="match status" value="1"/>
</dbReference>
<evidence type="ECO:0000256" key="1">
    <source>
        <dbReference type="ARBA" id="ARBA00022598"/>
    </source>
</evidence>
<evidence type="ECO:0000313" key="6">
    <source>
        <dbReference type="EMBL" id="GAA1856357.1"/>
    </source>
</evidence>
<dbReference type="Pfam" id="PF13535">
    <property type="entry name" value="ATP-grasp_4"/>
    <property type="match status" value="1"/>
</dbReference>
<dbReference type="Proteomes" id="UP001501094">
    <property type="component" value="Unassembled WGS sequence"/>
</dbReference>
<dbReference type="PANTHER" id="PTHR43585">
    <property type="entry name" value="FUMIPYRROLE BIOSYNTHESIS PROTEIN C"/>
    <property type="match status" value="1"/>
</dbReference>
<evidence type="ECO:0000256" key="3">
    <source>
        <dbReference type="ARBA" id="ARBA00022840"/>
    </source>
</evidence>
<evidence type="ECO:0000259" key="5">
    <source>
        <dbReference type="PROSITE" id="PS50975"/>
    </source>
</evidence>
<reference evidence="7" key="1">
    <citation type="journal article" date="2019" name="Int. J. Syst. Evol. Microbiol.">
        <title>The Global Catalogue of Microorganisms (GCM) 10K type strain sequencing project: providing services to taxonomists for standard genome sequencing and annotation.</title>
        <authorList>
            <consortium name="The Broad Institute Genomics Platform"/>
            <consortium name="The Broad Institute Genome Sequencing Center for Infectious Disease"/>
            <person name="Wu L."/>
            <person name="Ma J."/>
        </authorList>
    </citation>
    <scope>NUCLEOTIDE SEQUENCE [LARGE SCALE GENOMIC DNA]</scope>
    <source>
        <strain evidence="7">JCM 14326</strain>
    </source>
</reference>
<dbReference type="InterPro" id="IPR000914">
    <property type="entry name" value="SBP_5_dom"/>
</dbReference>
<name>A0ABP4ZKN5_9MICO</name>
<dbReference type="Gene3D" id="3.90.76.10">
    <property type="entry name" value="Dipeptide-binding Protein, Domain 1"/>
    <property type="match status" value="1"/>
</dbReference>
<evidence type="ECO:0000256" key="2">
    <source>
        <dbReference type="ARBA" id="ARBA00022741"/>
    </source>
</evidence>
<dbReference type="PANTHER" id="PTHR43585:SF2">
    <property type="entry name" value="ATP-GRASP ENZYME FSQD"/>
    <property type="match status" value="1"/>
</dbReference>
<dbReference type="Pfam" id="PF00496">
    <property type="entry name" value="SBP_bac_5"/>
    <property type="match status" value="1"/>
</dbReference>
<feature type="domain" description="ATP-grasp" evidence="5">
    <location>
        <begin position="611"/>
        <end position="810"/>
    </location>
</feature>
<protein>
    <recommendedName>
        <fullName evidence="5">ATP-grasp domain-containing protein</fullName>
    </recommendedName>
</protein>
<dbReference type="PROSITE" id="PS50975">
    <property type="entry name" value="ATP_GRASP"/>
    <property type="match status" value="1"/>
</dbReference>
<organism evidence="6 7">
    <name type="scientific">Myceligenerans crystallogenes</name>
    <dbReference type="NCBI Taxonomy" id="316335"/>
    <lineage>
        <taxon>Bacteria</taxon>
        <taxon>Bacillati</taxon>
        <taxon>Actinomycetota</taxon>
        <taxon>Actinomycetes</taxon>
        <taxon>Micrococcales</taxon>
        <taxon>Promicromonosporaceae</taxon>
        <taxon>Myceligenerans</taxon>
    </lineage>
</organism>
<keyword evidence="7" id="KW-1185">Reference proteome</keyword>
<dbReference type="EMBL" id="BAAANL010000002">
    <property type="protein sequence ID" value="GAA1856357.1"/>
    <property type="molecule type" value="Genomic_DNA"/>
</dbReference>
<dbReference type="Gene3D" id="3.40.190.10">
    <property type="entry name" value="Periplasmic binding protein-like II"/>
    <property type="match status" value="1"/>
</dbReference>
<dbReference type="InterPro" id="IPR011761">
    <property type="entry name" value="ATP-grasp"/>
</dbReference>
<dbReference type="Gene3D" id="3.30.1490.20">
    <property type="entry name" value="ATP-grasp fold, A domain"/>
    <property type="match status" value="1"/>
</dbReference>
<dbReference type="SUPFAM" id="SSF53850">
    <property type="entry name" value="Periplasmic binding protein-like II"/>
    <property type="match status" value="1"/>
</dbReference>
<dbReference type="Gene3D" id="3.10.105.10">
    <property type="entry name" value="Dipeptide-binding Protein, Domain 3"/>
    <property type="match status" value="1"/>
</dbReference>
<keyword evidence="1" id="KW-0436">Ligase</keyword>
<dbReference type="CDD" id="cd00995">
    <property type="entry name" value="PBP2_NikA_DppA_OppA_like"/>
    <property type="match status" value="1"/>
</dbReference>
<proteinExistence type="predicted"/>
<gene>
    <name evidence="6" type="ORF">GCM10009751_11930</name>
</gene>
<keyword evidence="2 4" id="KW-0547">Nucleotide-binding</keyword>
<dbReference type="Gene3D" id="3.40.50.20">
    <property type="match status" value="1"/>
</dbReference>
<comment type="caution">
    <text evidence="6">The sequence shown here is derived from an EMBL/GenBank/DDBJ whole genome shotgun (WGS) entry which is preliminary data.</text>
</comment>
<dbReference type="Gene3D" id="3.30.470.20">
    <property type="entry name" value="ATP-grasp fold, B domain"/>
    <property type="match status" value="1"/>
</dbReference>
<dbReference type="InterPro" id="IPR052032">
    <property type="entry name" value="ATP-dep_AA_Ligase"/>
</dbReference>
<keyword evidence="3 4" id="KW-0067">ATP-binding</keyword>
<sequence length="908" mass="97128">MTRQIRVPITLPTAIDPYRAQELMGITVTKALYDGLLRLDGRGRLRGCVAETWQADESGTRWTFRLGVRSRFSTGERVTAHHFVHAWTRACCPEADSETTYHMASIEGYQARRFGTAAELTGVSAPDAQTLVVQLAEPDFEFDLKVLQPVFSPVPLDSGPALGERFNRLPVGNGPLMLAGPWTGQETETIELVANPHYSGHRPYGGGGVAVEVLAPHEARDEAGSGLLSGRFDVAQVKPADDTGHLSLLTTRLNATIYLLPFLHHGPMADAAVRRAVANALDRPALAEAAGVDQEDITDRLVPFGLWGQDAPAERAPVTGEPPRPREGLEPIAIVHNVEGGHERWVELAAQQITAALGVAVEPSQVTAAEVVDFRTSYAARGMCRAGWMADYPSADNFLFPLLHSSCTSPDAQGRAHGDNEGRYADAEFDALVVRARSEKDPGRREELRRAAEEIAITRDNALIPLWHATDRRWYDPQRVRGVRVDRFGCLALDELRPADEPAGRVVVVGGRYETLAAAADAGIDVIDVQHPTVPVADIGPGRVEHIVADYTDDEVLGELAARDPRLAGAAGALSLTEPGSVPAAHLRAALGVPGHGPEVASTLRDKLAMREALASTAYGLRHARVATPGDLRRAGEEWGFPFIVKPADGTASVGVELIGGPADIEPAWARLAALAGSDRPYAELFGFATFLAEEFVDGPEYSVEAFSVAGEHVVLGVTEKITDDGFVESGHIFPARIDEIARKALTEATTAVLDALGVSDGPTHSEFRLGAGGPALIESHDRMGGDRIFDLIRLATGFDIEQATVLRAAGLLRRPFEPPAVVRSAATRFLAARQDVRSVGLDDSGTRVAGYVDHAFAVPQARPGGTGNGNWDRLGQVVTVGGDGDAALAAAEEVLKHVRIETSEGQE</sequence>
<dbReference type="RefSeq" id="WP_344100561.1">
    <property type="nucleotide sequence ID" value="NZ_BAAANL010000002.1"/>
</dbReference>